<dbReference type="PANTHER" id="PTHR48228:SF4">
    <property type="entry name" value="BLR3030 PROTEIN"/>
    <property type="match status" value="1"/>
</dbReference>
<dbReference type="InterPro" id="IPR003673">
    <property type="entry name" value="CoA-Trfase_fam_III"/>
</dbReference>
<dbReference type="SUPFAM" id="SSF89796">
    <property type="entry name" value="CoA-transferase family III (CaiB/BaiF)"/>
    <property type="match status" value="2"/>
</dbReference>
<dbReference type="AlphaFoldDB" id="A0A6A6U9I7"/>
<evidence type="ECO:0000256" key="1">
    <source>
        <dbReference type="ARBA" id="ARBA00008383"/>
    </source>
</evidence>
<dbReference type="Gene3D" id="3.40.50.10540">
    <property type="entry name" value="Crotonobetainyl-coa:carnitine coa-transferase, domain 1"/>
    <property type="match status" value="1"/>
</dbReference>
<proteinExistence type="inferred from homology"/>
<dbReference type="InterPro" id="IPR050509">
    <property type="entry name" value="CoA-transferase_III"/>
</dbReference>
<dbReference type="PANTHER" id="PTHR48228">
    <property type="entry name" value="SUCCINYL-COA--D-CITRAMALATE COA-TRANSFERASE"/>
    <property type="match status" value="1"/>
</dbReference>
<protein>
    <submittedName>
        <fullName evidence="2">CoA-transferase family III</fullName>
    </submittedName>
</protein>
<dbReference type="InterPro" id="IPR023606">
    <property type="entry name" value="CoA-Trfase_III_dom_1_sf"/>
</dbReference>
<organism evidence="2 3">
    <name type="scientific">Microthyrium microscopicum</name>
    <dbReference type="NCBI Taxonomy" id="703497"/>
    <lineage>
        <taxon>Eukaryota</taxon>
        <taxon>Fungi</taxon>
        <taxon>Dikarya</taxon>
        <taxon>Ascomycota</taxon>
        <taxon>Pezizomycotina</taxon>
        <taxon>Dothideomycetes</taxon>
        <taxon>Dothideomycetes incertae sedis</taxon>
        <taxon>Microthyriales</taxon>
        <taxon>Microthyriaceae</taxon>
        <taxon>Microthyrium</taxon>
    </lineage>
</organism>
<keyword evidence="2" id="KW-0808">Transferase</keyword>
<gene>
    <name evidence="2" type="ORF">BT63DRAFT_306186</name>
</gene>
<dbReference type="EMBL" id="MU004237">
    <property type="protein sequence ID" value="KAF2667973.1"/>
    <property type="molecule type" value="Genomic_DNA"/>
</dbReference>
<dbReference type="GO" id="GO:0016740">
    <property type="term" value="F:transferase activity"/>
    <property type="evidence" value="ECO:0007669"/>
    <property type="project" value="UniProtKB-KW"/>
</dbReference>
<accession>A0A6A6U9I7</accession>
<comment type="similarity">
    <text evidence="1">Belongs to the CoA-transferase III family.</text>
</comment>
<dbReference type="Pfam" id="PF02515">
    <property type="entry name" value="CoA_transf_3"/>
    <property type="match status" value="1"/>
</dbReference>
<reference evidence="2" key="1">
    <citation type="journal article" date="2020" name="Stud. Mycol.">
        <title>101 Dothideomycetes genomes: a test case for predicting lifestyles and emergence of pathogens.</title>
        <authorList>
            <person name="Haridas S."/>
            <person name="Albert R."/>
            <person name="Binder M."/>
            <person name="Bloem J."/>
            <person name="Labutti K."/>
            <person name="Salamov A."/>
            <person name="Andreopoulos B."/>
            <person name="Baker S."/>
            <person name="Barry K."/>
            <person name="Bills G."/>
            <person name="Bluhm B."/>
            <person name="Cannon C."/>
            <person name="Castanera R."/>
            <person name="Culley D."/>
            <person name="Daum C."/>
            <person name="Ezra D."/>
            <person name="Gonzalez J."/>
            <person name="Henrissat B."/>
            <person name="Kuo A."/>
            <person name="Liang C."/>
            <person name="Lipzen A."/>
            <person name="Lutzoni F."/>
            <person name="Magnuson J."/>
            <person name="Mondo S."/>
            <person name="Nolan M."/>
            <person name="Ohm R."/>
            <person name="Pangilinan J."/>
            <person name="Park H.-J."/>
            <person name="Ramirez L."/>
            <person name="Alfaro M."/>
            <person name="Sun H."/>
            <person name="Tritt A."/>
            <person name="Yoshinaga Y."/>
            <person name="Zwiers L.-H."/>
            <person name="Turgeon B."/>
            <person name="Goodwin S."/>
            <person name="Spatafora J."/>
            <person name="Crous P."/>
            <person name="Grigoriev I."/>
        </authorList>
    </citation>
    <scope>NUCLEOTIDE SEQUENCE</scope>
    <source>
        <strain evidence="2">CBS 115976</strain>
    </source>
</reference>
<name>A0A6A6U9I7_9PEZI</name>
<keyword evidence="3" id="KW-1185">Reference proteome</keyword>
<dbReference type="Proteomes" id="UP000799302">
    <property type="component" value="Unassembled WGS sequence"/>
</dbReference>
<evidence type="ECO:0000313" key="2">
    <source>
        <dbReference type="EMBL" id="KAF2667973.1"/>
    </source>
</evidence>
<evidence type="ECO:0000313" key="3">
    <source>
        <dbReference type="Proteomes" id="UP000799302"/>
    </source>
</evidence>
<dbReference type="OrthoDB" id="5863171at2759"/>
<sequence length="482" mass="51778">MQSINRVIPDRSKLSTTNIITEVWASLGLPASALSSVHLPGDGPGLLSSFKVGQLAQSTIALSGLSAALVHAARNRFPTVPTVTVPLQHACAEFNSEKHLCINGKPKTHISYPIGGLHRSSDGWVRIHDGFPHHRQNALALLNVPRDSSKATIDAAISTWKAKDLEEQGMKNGCVIAALRSFEEWDTTPQAAVLPDLPIKLTKLPTNTPNHPRRSLASGNTKCLEGIRVLDFSRVLAAPIAGRTLAAHGADVLWITAPHLPDLPECDRDTARGKRSVQLDLCNVADKQKFYKLLEDADVVLQAYRPGALAGLGLSTEELVKRNPSLVVANLSAWGTEGEWKGRRGYDSIVQTATGLNVAEGQAAGEEARVLPCQALDHGSGYLLATGIAAALYRREVEGGSWVVEVSLAGTGRYLRSLGRHEGRSGFDVENLAEDDLKGLLETKESGFGSLTALKHSVSIQDVSVGWEVMPKPLGSDEARWL</sequence>